<dbReference type="GeneID" id="85353161"/>
<evidence type="ECO:0000256" key="1">
    <source>
        <dbReference type="SAM" id="MobiDB-lite"/>
    </source>
</evidence>
<dbReference type="Proteomes" id="UP001175211">
    <property type="component" value="Unassembled WGS sequence"/>
</dbReference>
<dbReference type="AlphaFoldDB" id="A0AA39KBJ7"/>
<comment type="caution">
    <text evidence="2">The sequence shown here is derived from an EMBL/GenBank/DDBJ whole genome shotgun (WGS) entry which is preliminary data.</text>
</comment>
<reference evidence="2" key="1">
    <citation type="submission" date="2023-06" db="EMBL/GenBank/DDBJ databases">
        <authorList>
            <consortium name="Lawrence Berkeley National Laboratory"/>
            <person name="Ahrendt S."/>
            <person name="Sahu N."/>
            <person name="Indic B."/>
            <person name="Wong-Bajracharya J."/>
            <person name="Merenyi Z."/>
            <person name="Ke H.-M."/>
            <person name="Monk M."/>
            <person name="Kocsube S."/>
            <person name="Drula E."/>
            <person name="Lipzen A."/>
            <person name="Balint B."/>
            <person name="Henrissat B."/>
            <person name="Andreopoulos B."/>
            <person name="Martin F.M."/>
            <person name="Harder C.B."/>
            <person name="Rigling D."/>
            <person name="Ford K.L."/>
            <person name="Foster G.D."/>
            <person name="Pangilinan J."/>
            <person name="Papanicolaou A."/>
            <person name="Barry K."/>
            <person name="LaButti K."/>
            <person name="Viragh M."/>
            <person name="Koriabine M."/>
            <person name="Yan M."/>
            <person name="Riley R."/>
            <person name="Champramary S."/>
            <person name="Plett K.L."/>
            <person name="Tsai I.J."/>
            <person name="Slot J."/>
            <person name="Sipos G."/>
            <person name="Plett J."/>
            <person name="Nagy L.G."/>
            <person name="Grigoriev I.V."/>
        </authorList>
    </citation>
    <scope>NUCLEOTIDE SEQUENCE</scope>
    <source>
        <strain evidence="2">CCBAS 213</strain>
    </source>
</reference>
<dbReference type="RefSeq" id="XP_060330425.1">
    <property type="nucleotide sequence ID" value="XM_060469613.1"/>
</dbReference>
<keyword evidence="3" id="KW-1185">Reference proteome</keyword>
<protein>
    <submittedName>
        <fullName evidence="2">Uncharacterized protein</fullName>
    </submittedName>
</protein>
<gene>
    <name evidence="2" type="ORF">EV420DRAFT_1479891</name>
</gene>
<evidence type="ECO:0000313" key="2">
    <source>
        <dbReference type="EMBL" id="KAK0458137.1"/>
    </source>
</evidence>
<sequence>MVGALGTQSEAGRTGWPPDLELGNGMPTIVRTAETGMTFGKAQLLQWMVSSGPAAISAEAQACEAGSTAAVQKVLVGNLKEKNWMVNISSGKEFSFCKPVWLNDMGHGAWDDEEPGPNEKNLTTSEAGQGEAHKFLGMMVNLFMHRWLPVWELMFIDYTGHARKLALHLIGIMDSPDGMPFPRMDKGFLDLGPDLALNGCELVLLMQEQRDTFGQVLEKLHIGLTSSRGLKAILKTDVEKTCPPQVMHIYSPEAARTGESPNNIAVISWMTNVEWKKEVPEVRAEIMSIQSEQRKLVEAVKAHHYDKISFPPGQKKQ</sequence>
<dbReference type="EMBL" id="JAUEPS010000018">
    <property type="protein sequence ID" value="KAK0458137.1"/>
    <property type="molecule type" value="Genomic_DNA"/>
</dbReference>
<organism evidence="2 3">
    <name type="scientific">Armillaria tabescens</name>
    <name type="common">Ringless honey mushroom</name>
    <name type="synonym">Agaricus tabescens</name>
    <dbReference type="NCBI Taxonomy" id="1929756"/>
    <lineage>
        <taxon>Eukaryota</taxon>
        <taxon>Fungi</taxon>
        <taxon>Dikarya</taxon>
        <taxon>Basidiomycota</taxon>
        <taxon>Agaricomycotina</taxon>
        <taxon>Agaricomycetes</taxon>
        <taxon>Agaricomycetidae</taxon>
        <taxon>Agaricales</taxon>
        <taxon>Marasmiineae</taxon>
        <taxon>Physalacriaceae</taxon>
        <taxon>Desarmillaria</taxon>
    </lineage>
</organism>
<proteinExistence type="predicted"/>
<name>A0AA39KBJ7_ARMTA</name>
<feature type="compositionally biased region" description="Polar residues" evidence="1">
    <location>
        <begin position="1"/>
        <end position="11"/>
    </location>
</feature>
<feature type="region of interest" description="Disordered" evidence="1">
    <location>
        <begin position="1"/>
        <end position="24"/>
    </location>
</feature>
<evidence type="ECO:0000313" key="3">
    <source>
        <dbReference type="Proteomes" id="UP001175211"/>
    </source>
</evidence>
<accession>A0AA39KBJ7</accession>